<accession>A0AAD3XWV0</accession>
<feature type="compositionally biased region" description="Polar residues" evidence="1">
    <location>
        <begin position="47"/>
        <end position="62"/>
    </location>
</feature>
<comment type="caution">
    <text evidence="2">The sequence shown here is derived from an EMBL/GenBank/DDBJ whole genome shotgun (WGS) entry which is preliminary data.</text>
</comment>
<name>A0AAD3XWV0_NEPGR</name>
<proteinExistence type="predicted"/>
<protein>
    <submittedName>
        <fullName evidence="2">Uncharacterized protein</fullName>
    </submittedName>
</protein>
<dbReference type="Proteomes" id="UP001279734">
    <property type="component" value="Unassembled WGS sequence"/>
</dbReference>
<evidence type="ECO:0000313" key="3">
    <source>
        <dbReference type="Proteomes" id="UP001279734"/>
    </source>
</evidence>
<feature type="compositionally biased region" description="Polar residues" evidence="1">
    <location>
        <begin position="70"/>
        <end position="80"/>
    </location>
</feature>
<gene>
    <name evidence="2" type="ORF">Nepgr_021026</name>
</gene>
<sequence length="136" mass="15765">MTAELKWPWNQNWKPANITPPQKNFFFFASHDRRNKTASRENLYRLRQQTTKQTRNGQQATSARDRFSQQKRNYPSQISDHVSRAPTALAPRLETGQHSTKTEKPAKTDTQLPPFFFMAQTSDHVSRAQNCQGSKT</sequence>
<organism evidence="2 3">
    <name type="scientific">Nepenthes gracilis</name>
    <name type="common">Slender pitcher plant</name>
    <dbReference type="NCBI Taxonomy" id="150966"/>
    <lineage>
        <taxon>Eukaryota</taxon>
        <taxon>Viridiplantae</taxon>
        <taxon>Streptophyta</taxon>
        <taxon>Embryophyta</taxon>
        <taxon>Tracheophyta</taxon>
        <taxon>Spermatophyta</taxon>
        <taxon>Magnoliopsida</taxon>
        <taxon>eudicotyledons</taxon>
        <taxon>Gunneridae</taxon>
        <taxon>Pentapetalae</taxon>
        <taxon>Caryophyllales</taxon>
        <taxon>Nepenthaceae</taxon>
        <taxon>Nepenthes</taxon>
    </lineage>
</organism>
<evidence type="ECO:0000313" key="2">
    <source>
        <dbReference type="EMBL" id="GMH19185.1"/>
    </source>
</evidence>
<keyword evidence="3" id="KW-1185">Reference proteome</keyword>
<dbReference type="EMBL" id="BSYO01000020">
    <property type="protein sequence ID" value="GMH19185.1"/>
    <property type="molecule type" value="Genomic_DNA"/>
</dbReference>
<feature type="region of interest" description="Disordered" evidence="1">
    <location>
        <begin position="31"/>
        <end position="112"/>
    </location>
</feature>
<evidence type="ECO:0000256" key="1">
    <source>
        <dbReference type="SAM" id="MobiDB-lite"/>
    </source>
</evidence>
<dbReference type="AlphaFoldDB" id="A0AAD3XWV0"/>
<reference evidence="2" key="1">
    <citation type="submission" date="2023-05" db="EMBL/GenBank/DDBJ databases">
        <title>Nepenthes gracilis genome sequencing.</title>
        <authorList>
            <person name="Fukushima K."/>
        </authorList>
    </citation>
    <scope>NUCLEOTIDE SEQUENCE</scope>
    <source>
        <strain evidence="2">SING2019-196</strain>
    </source>
</reference>